<keyword evidence="1" id="KW-1133">Transmembrane helix</keyword>
<dbReference type="OrthoDB" id="6099563at2"/>
<dbReference type="Proteomes" id="UP000252086">
    <property type="component" value="Unassembled WGS sequence"/>
</dbReference>
<feature type="transmembrane region" description="Helical" evidence="1">
    <location>
        <begin position="180"/>
        <end position="199"/>
    </location>
</feature>
<keyword evidence="1" id="KW-0472">Membrane</keyword>
<dbReference type="AlphaFoldDB" id="A0A366CZU1"/>
<dbReference type="RefSeq" id="WP_113874191.1">
    <property type="nucleotide sequence ID" value="NZ_QNRF01000004.1"/>
</dbReference>
<accession>A0A366CZU1</accession>
<comment type="caution">
    <text evidence="2">The sequence shown here is derived from an EMBL/GenBank/DDBJ whole genome shotgun (WGS) entry which is preliminary data.</text>
</comment>
<reference evidence="2 3" key="1">
    <citation type="submission" date="2018-06" db="EMBL/GenBank/DDBJ databases">
        <title>Genomic Encyclopedia of Type Strains, Phase III (KMG-III): the genomes of soil and plant-associated and newly described type strains.</title>
        <authorList>
            <person name="Whitman W."/>
        </authorList>
    </citation>
    <scope>NUCLEOTIDE SEQUENCE [LARGE SCALE GENOMIC DNA]</scope>
    <source>
        <strain evidence="2 3">CECT 7732</strain>
    </source>
</reference>
<keyword evidence="3" id="KW-1185">Reference proteome</keyword>
<feature type="transmembrane region" description="Helical" evidence="1">
    <location>
        <begin position="22"/>
        <end position="41"/>
    </location>
</feature>
<organism evidence="2 3">
    <name type="scientific">Marinomonas aquiplantarum</name>
    <dbReference type="NCBI Taxonomy" id="491951"/>
    <lineage>
        <taxon>Bacteria</taxon>
        <taxon>Pseudomonadati</taxon>
        <taxon>Pseudomonadota</taxon>
        <taxon>Gammaproteobacteria</taxon>
        <taxon>Oceanospirillales</taxon>
        <taxon>Oceanospirillaceae</taxon>
        <taxon>Marinomonas</taxon>
    </lineage>
</organism>
<evidence type="ECO:0000313" key="3">
    <source>
        <dbReference type="Proteomes" id="UP000252086"/>
    </source>
</evidence>
<evidence type="ECO:0000313" key="2">
    <source>
        <dbReference type="EMBL" id="RBO83226.1"/>
    </source>
</evidence>
<evidence type="ECO:0000256" key="1">
    <source>
        <dbReference type="SAM" id="Phobius"/>
    </source>
</evidence>
<protein>
    <submittedName>
        <fullName evidence="2">Uncharacterized protein</fullName>
    </submittedName>
</protein>
<gene>
    <name evidence="2" type="ORF">DFP76_10441</name>
</gene>
<name>A0A366CZU1_9GAMM</name>
<dbReference type="EMBL" id="QNRF01000004">
    <property type="protein sequence ID" value="RBO83226.1"/>
    <property type="molecule type" value="Genomic_DNA"/>
</dbReference>
<proteinExistence type="predicted"/>
<keyword evidence="1" id="KW-0812">Transmembrane</keyword>
<sequence>MNTLHSPFGAPRKELINGLQKTVVILLFFLLLAFAGLYYLMNSNLQQQNAKQEQLSELLGLVHSAEEHWLEWLLIEDLNTIDRSLDTSPASHYHQLLVSEYKLIQDQLMSFDDAEEVDLSTAVKLLNAFSGRELDTYPLSNAERIQAYQEFEKLESLGDQLVQIGVALDYQRELFVGRMVWAPVGLFVVIAFVVIVLAARLNRQLTSGFATIHHVIDHRKHGHASVLPERPLVDELTDLSHLIDHEISSRDMDIRQQLGRLSLIDEALSVIELPFFMVNEERDIVWQTQGAERLWNKNTSLFESMFGIDPGLDSPVGEQVSESVLLSDEPLRLSLSDGVYELTVKQFEVGNEASSMRYLIQIQHKSEMAEFDVLYNCLKLMSKDVWDAPIRLSRENSPYAPFAQSLEQIRIKVADIIRASNKSMMTTDQAEKITKLQQIASLIDAKTDHNDSVVEKAPSIVPMPVPELNVHQVMDLSDQIQDSLLLGYEMIIQRLLLVEKDLSSNVILLESVSRCLNEVRAGVLSSLAATEGESDAIRHRFAIDLDHDISEVQGQVQEMSSLIGTTLSLLESDRSVGNARLMRVRETVEDIVKRIEVITTDTSAELEDKSQKTVDVDLDEEWEEW</sequence>